<name>A0A4Y3IR28_9VIBR</name>
<comment type="caution">
    <text evidence="2">The sequence shown here is derived from an EMBL/GenBank/DDBJ whole genome shotgun (WGS) entry which is preliminary data.</text>
</comment>
<evidence type="ECO:0000313" key="3">
    <source>
        <dbReference type="Proteomes" id="UP000318242"/>
    </source>
</evidence>
<keyword evidence="3" id="KW-1185">Reference proteome</keyword>
<reference evidence="2 3" key="1">
    <citation type="submission" date="2019-06" db="EMBL/GenBank/DDBJ databases">
        <title>Whole genome shotgun sequence of Vibrio comitans NBRC 102076.</title>
        <authorList>
            <person name="Hosoyama A."/>
            <person name="Uohara A."/>
            <person name="Ohji S."/>
            <person name="Ichikawa N."/>
        </authorList>
    </citation>
    <scope>NUCLEOTIDE SEQUENCE [LARGE SCALE GENOMIC DNA]</scope>
    <source>
        <strain evidence="2 3">NBRC 102076</strain>
    </source>
</reference>
<organism evidence="2 3">
    <name type="scientific">Vibrio comitans NBRC 102076</name>
    <dbReference type="NCBI Taxonomy" id="1219078"/>
    <lineage>
        <taxon>Bacteria</taxon>
        <taxon>Pseudomonadati</taxon>
        <taxon>Pseudomonadota</taxon>
        <taxon>Gammaproteobacteria</taxon>
        <taxon>Vibrionales</taxon>
        <taxon>Vibrionaceae</taxon>
        <taxon>Vibrio</taxon>
    </lineage>
</organism>
<dbReference type="Gene3D" id="3.90.550.10">
    <property type="entry name" value="Spore Coat Polysaccharide Biosynthesis Protein SpsA, Chain A"/>
    <property type="match status" value="1"/>
</dbReference>
<dbReference type="SUPFAM" id="SSF53448">
    <property type="entry name" value="Nucleotide-diphospho-sugar transferases"/>
    <property type="match status" value="1"/>
</dbReference>
<dbReference type="CDD" id="cd00761">
    <property type="entry name" value="Glyco_tranf_GTA_type"/>
    <property type="match status" value="1"/>
</dbReference>
<evidence type="ECO:0000313" key="2">
    <source>
        <dbReference type="EMBL" id="GEA61999.1"/>
    </source>
</evidence>
<dbReference type="InterPro" id="IPR029044">
    <property type="entry name" value="Nucleotide-diphossugar_trans"/>
</dbReference>
<dbReference type="Proteomes" id="UP000318242">
    <property type="component" value="Unassembled WGS sequence"/>
</dbReference>
<protein>
    <recommendedName>
        <fullName evidence="1">Glycosyltransferase 2-like domain-containing protein</fullName>
    </recommendedName>
</protein>
<evidence type="ECO:0000259" key="1">
    <source>
        <dbReference type="Pfam" id="PF00535"/>
    </source>
</evidence>
<sequence length="307" mass="36107">MVNNKMITYSVVIPCYNSEEYISECLDSIIYSESEHSVEIIVVDDGSIDSTSEIVSDYMTKIECGNAISYYYKDNGGLSSARNFGIEKAVGEFIIFLDSDDVLHVDFFGVISKYRDYDIVSFDFSRFSNIRTLDYSQSTHLYNTVKENYSLSDVFLAGNWYAPMRVYRKDIFTKKRFKEDIYYEDLELISKIYLSSPIFIHLNKPLYGYRITEGSITNSVNEKHIKDLKLIMSDLENGEFHDIRHFNLSYLINSKEMFLGKPITKFQRRISLRYYFSLNRYKKIFFISPLLLKLYYMAKSLWNCVKN</sequence>
<gene>
    <name evidence="2" type="ORF">VCO01S_31920</name>
</gene>
<accession>A0A4Y3IR28</accession>
<dbReference type="RefSeq" id="WP_167495423.1">
    <property type="nucleotide sequence ID" value="NZ_BJLH01000015.1"/>
</dbReference>
<dbReference type="AlphaFoldDB" id="A0A4Y3IR28"/>
<dbReference type="PANTHER" id="PTHR22916">
    <property type="entry name" value="GLYCOSYLTRANSFERASE"/>
    <property type="match status" value="1"/>
</dbReference>
<proteinExistence type="predicted"/>
<feature type="domain" description="Glycosyltransferase 2-like" evidence="1">
    <location>
        <begin position="10"/>
        <end position="166"/>
    </location>
</feature>
<dbReference type="GO" id="GO:0016758">
    <property type="term" value="F:hexosyltransferase activity"/>
    <property type="evidence" value="ECO:0007669"/>
    <property type="project" value="UniProtKB-ARBA"/>
</dbReference>
<dbReference type="EMBL" id="BJLH01000015">
    <property type="protein sequence ID" value="GEA61999.1"/>
    <property type="molecule type" value="Genomic_DNA"/>
</dbReference>
<dbReference type="Pfam" id="PF00535">
    <property type="entry name" value="Glycos_transf_2"/>
    <property type="match status" value="1"/>
</dbReference>
<dbReference type="InterPro" id="IPR001173">
    <property type="entry name" value="Glyco_trans_2-like"/>
</dbReference>